<protein>
    <recommendedName>
        <fullName evidence="2">Transcription factor zinc-finger domain-containing protein</fullName>
    </recommendedName>
</protein>
<dbReference type="InterPro" id="IPR027392">
    <property type="entry name" value="TF_Znf"/>
</dbReference>
<organism evidence="3 4">
    <name type="scientific">Caballeronia ptereochthonis</name>
    <dbReference type="NCBI Taxonomy" id="1777144"/>
    <lineage>
        <taxon>Bacteria</taxon>
        <taxon>Pseudomonadati</taxon>
        <taxon>Pseudomonadota</taxon>
        <taxon>Betaproteobacteria</taxon>
        <taxon>Burkholderiales</taxon>
        <taxon>Burkholderiaceae</taxon>
        <taxon>Caballeronia</taxon>
    </lineage>
</organism>
<feature type="domain" description="Transcription factor zinc-finger" evidence="2">
    <location>
        <begin position="2"/>
        <end position="43"/>
    </location>
</feature>
<evidence type="ECO:0000259" key="2">
    <source>
        <dbReference type="Pfam" id="PF13453"/>
    </source>
</evidence>
<dbReference type="OrthoDB" id="9814037at2"/>
<evidence type="ECO:0000313" key="3">
    <source>
        <dbReference type="EMBL" id="SAK54849.1"/>
    </source>
</evidence>
<dbReference type="STRING" id="1777144.AWB83_01567"/>
<name>A0A158AAT7_9BURK</name>
<keyword evidence="4" id="KW-1185">Reference proteome</keyword>
<feature type="region of interest" description="Disordered" evidence="1">
    <location>
        <begin position="49"/>
        <end position="90"/>
    </location>
</feature>
<dbReference type="EMBL" id="FCOB02000006">
    <property type="protein sequence ID" value="SAK54849.1"/>
    <property type="molecule type" value="Genomic_DNA"/>
</dbReference>
<sequence>MKCPACPATELLMSVREGIEIDYCPQCRGVWLDRGELDQLIRRAEQASLAEAKAGRDEWREHERRPHRHEDYRHEDYRYGDPRGRREHPRRKKSFLGDLFDFD</sequence>
<accession>A0A158AAT7</accession>
<gene>
    <name evidence="3" type="ORF">AWB83_01567</name>
</gene>
<feature type="compositionally biased region" description="Basic and acidic residues" evidence="1">
    <location>
        <begin position="53"/>
        <end position="84"/>
    </location>
</feature>
<dbReference type="Proteomes" id="UP000054978">
    <property type="component" value="Unassembled WGS sequence"/>
</dbReference>
<dbReference type="Pfam" id="PF13453">
    <property type="entry name" value="Zn_ribbon_TFIIB"/>
    <property type="match status" value="1"/>
</dbReference>
<dbReference type="AlphaFoldDB" id="A0A158AAT7"/>
<reference evidence="3" key="1">
    <citation type="submission" date="2016-01" db="EMBL/GenBank/DDBJ databases">
        <authorList>
            <person name="Peeters C."/>
        </authorList>
    </citation>
    <scope>NUCLEOTIDE SEQUENCE [LARGE SCALE GENOMIC DNA]</scope>
    <source>
        <strain evidence="3">LMG 29326</strain>
    </source>
</reference>
<dbReference type="RefSeq" id="WP_087043994.1">
    <property type="nucleotide sequence ID" value="NZ_FCOB02000006.1"/>
</dbReference>
<evidence type="ECO:0000256" key="1">
    <source>
        <dbReference type="SAM" id="MobiDB-lite"/>
    </source>
</evidence>
<evidence type="ECO:0000313" key="4">
    <source>
        <dbReference type="Proteomes" id="UP000054978"/>
    </source>
</evidence>
<proteinExistence type="predicted"/>
<comment type="caution">
    <text evidence="3">The sequence shown here is derived from an EMBL/GenBank/DDBJ whole genome shotgun (WGS) entry which is preliminary data.</text>
</comment>